<dbReference type="InterPro" id="IPR036291">
    <property type="entry name" value="NAD(P)-bd_dom_sf"/>
</dbReference>
<dbReference type="PANTHER" id="PTHR47129:SF1">
    <property type="entry name" value="NMRA-LIKE DOMAIN-CONTAINING PROTEIN"/>
    <property type="match status" value="1"/>
</dbReference>
<protein>
    <submittedName>
        <fullName evidence="2">NmrA family transcriptional regulator</fullName>
    </submittedName>
</protein>
<reference evidence="2 3" key="1">
    <citation type="submission" date="2014-11" db="EMBL/GenBank/DDBJ databases">
        <title>Draft genome sequence of Chelonobacter oris 1662T, associated with respiratory disease in Hermann's Tortoises.</title>
        <authorList>
            <person name="Kudirkiene E."/>
            <person name="Hansen M.J."/>
            <person name="Bojesen A.M."/>
        </authorList>
    </citation>
    <scope>NUCLEOTIDE SEQUENCE [LARGE SCALE GENOMIC DNA]</scope>
    <source>
        <strain evidence="2 3">1662</strain>
    </source>
</reference>
<dbReference type="STRING" id="505317.OA57_10300"/>
<dbReference type="PANTHER" id="PTHR47129">
    <property type="entry name" value="QUINONE OXIDOREDUCTASE 2"/>
    <property type="match status" value="1"/>
</dbReference>
<accession>A0A0A3ARF3</accession>
<keyword evidence="3" id="KW-1185">Reference proteome</keyword>
<dbReference type="CDD" id="cd05269">
    <property type="entry name" value="TMR_SDR_a"/>
    <property type="match status" value="1"/>
</dbReference>
<dbReference type="Gene3D" id="3.90.25.10">
    <property type="entry name" value="UDP-galactose 4-epimerase, domain 1"/>
    <property type="match status" value="1"/>
</dbReference>
<dbReference type="Gene3D" id="3.40.50.720">
    <property type="entry name" value="NAD(P)-binding Rossmann-like Domain"/>
    <property type="match status" value="1"/>
</dbReference>
<dbReference type="Proteomes" id="UP000030380">
    <property type="component" value="Unassembled WGS sequence"/>
</dbReference>
<organism evidence="2 3">
    <name type="scientific">Chelonobacter oris</name>
    <dbReference type="NCBI Taxonomy" id="505317"/>
    <lineage>
        <taxon>Bacteria</taxon>
        <taxon>Pseudomonadati</taxon>
        <taxon>Pseudomonadota</taxon>
        <taxon>Gammaproteobacteria</taxon>
        <taxon>Pasteurellales</taxon>
        <taxon>Pasteurellaceae</taxon>
        <taxon>Chelonobacter</taxon>
    </lineage>
</organism>
<dbReference type="EMBL" id="JSUM01000015">
    <property type="protein sequence ID" value="KGQ69645.1"/>
    <property type="molecule type" value="Genomic_DNA"/>
</dbReference>
<comment type="caution">
    <text evidence="2">The sequence shown here is derived from an EMBL/GenBank/DDBJ whole genome shotgun (WGS) entry which is preliminary data.</text>
</comment>
<evidence type="ECO:0000313" key="2">
    <source>
        <dbReference type="EMBL" id="KGQ69645.1"/>
    </source>
</evidence>
<dbReference type="RefSeq" id="WP_034617357.1">
    <property type="nucleotide sequence ID" value="NZ_JSUM01000015.1"/>
</dbReference>
<gene>
    <name evidence="2" type="ORF">OA57_10300</name>
</gene>
<dbReference type="Pfam" id="PF13460">
    <property type="entry name" value="NAD_binding_10"/>
    <property type="match status" value="1"/>
</dbReference>
<sequence>MKTIAVSAANGQLGRLVINQLKARVAPDEIVALVRDPAKTQDLGVAVRKADYTDPTGLEAALAGVDTLLLISGNEIGQRAVQHKNVIEASKKVGVKRIVYTSLLKADTSTLNLAPEHLETEAALKASGLSYTILRNGWYSENYTASVAAALANNAFYGSAGEGKISSAPRADLAEAAAIVLTTAGHEGKTYELAGDEAYTLSELAAEISKQSAKEIPYIDIPQADYANALKQAGLPAELAEGLAAWDVSASQGALFSNDRTLSKLLGRPTTTLAAAVKAALA</sequence>
<evidence type="ECO:0000259" key="1">
    <source>
        <dbReference type="Pfam" id="PF13460"/>
    </source>
</evidence>
<name>A0A0A3ARF3_9PAST</name>
<dbReference type="InterPro" id="IPR052718">
    <property type="entry name" value="NmrA-type_oxidoreductase"/>
</dbReference>
<dbReference type="InterPro" id="IPR016040">
    <property type="entry name" value="NAD(P)-bd_dom"/>
</dbReference>
<dbReference type="OrthoDB" id="5510591at2"/>
<proteinExistence type="predicted"/>
<evidence type="ECO:0000313" key="3">
    <source>
        <dbReference type="Proteomes" id="UP000030380"/>
    </source>
</evidence>
<feature type="domain" description="NAD(P)-binding" evidence="1">
    <location>
        <begin position="9"/>
        <end position="182"/>
    </location>
</feature>
<dbReference type="AlphaFoldDB" id="A0A0A3ARF3"/>
<dbReference type="SUPFAM" id="SSF51735">
    <property type="entry name" value="NAD(P)-binding Rossmann-fold domains"/>
    <property type="match status" value="1"/>
</dbReference>